<evidence type="ECO:0000256" key="1">
    <source>
        <dbReference type="ARBA" id="ARBA00009451"/>
    </source>
</evidence>
<evidence type="ECO:0000313" key="5">
    <source>
        <dbReference type="EMBL" id="CAE2333482.1"/>
    </source>
</evidence>
<dbReference type="Gene3D" id="3.90.470.10">
    <property type="entry name" value="Ribosomal protein L22/L17"/>
    <property type="match status" value="1"/>
</dbReference>
<dbReference type="CDD" id="cd00336">
    <property type="entry name" value="Ribosomal_L22"/>
    <property type="match status" value="1"/>
</dbReference>
<dbReference type="NCBIfam" id="TIGR01038">
    <property type="entry name" value="uL22_arch_euk"/>
    <property type="match status" value="1"/>
</dbReference>
<reference evidence="5" key="1">
    <citation type="submission" date="2021-01" db="EMBL/GenBank/DDBJ databases">
        <authorList>
            <person name="Corre E."/>
            <person name="Pelletier E."/>
            <person name="Niang G."/>
            <person name="Scheremetjew M."/>
            <person name="Finn R."/>
            <person name="Kale V."/>
            <person name="Holt S."/>
            <person name="Cochrane G."/>
            <person name="Meng A."/>
            <person name="Brown T."/>
            <person name="Cohen L."/>
        </authorList>
    </citation>
    <scope>NUCLEOTIDE SEQUENCE</scope>
    <source>
        <strain evidence="5">SoJaBio B1-5/56/2</strain>
    </source>
</reference>
<dbReference type="SUPFAM" id="SSF54843">
    <property type="entry name" value="Ribosomal protein L22"/>
    <property type="match status" value="1"/>
</dbReference>
<dbReference type="InterPro" id="IPR036394">
    <property type="entry name" value="Ribosomal_uL22_sf"/>
</dbReference>
<name>A0A7S4PFU9_9EUKA</name>
<proteinExistence type="inferred from homology"/>
<protein>
    <recommendedName>
        <fullName evidence="6">60S ribosomal protein L17</fullName>
    </recommendedName>
</protein>
<gene>
    <name evidence="5" type="ORF">NAES01612_LOCUS23165</name>
</gene>
<evidence type="ECO:0008006" key="6">
    <source>
        <dbReference type="Google" id="ProtNLM"/>
    </source>
</evidence>
<accession>A0A7S4PFU9</accession>
<dbReference type="InterPro" id="IPR001063">
    <property type="entry name" value="Ribosomal_uL22"/>
</dbReference>
<dbReference type="EMBL" id="HBKR01035393">
    <property type="protein sequence ID" value="CAE2333482.1"/>
    <property type="molecule type" value="Transcribed_RNA"/>
</dbReference>
<dbReference type="PANTHER" id="PTHR11593:SF10">
    <property type="entry name" value="60S RIBOSOMAL PROTEIN L17"/>
    <property type="match status" value="1"/>
</dbReference>
<keyword evidence="2 4" id="KW-0689">Ribosomal protein</keyword>
<dbReference type="GO" id="GO:0003735">
    <property type="term" value="F:structural constituent of ribosome"/>
    <property type="evidence" value="ECO:0007669"/>
    <property type="project" value="InterPro"/>
</dbReference>
<comment type="similarity">
    <text evidence="1 4">Belongs to the universal ribosomal protein uL22 family.</text>
</comment>
<dbReference type="AlphaFoldDB" id="A0A7S4PFU9"/>
<keyword evidence="3 4" id="KW-0687">Ribonucleoprotein</keyword>
<dbReference type="Pfam" id="PF00237">
    <property type="entry name" value="Ribosomal_L22"/>
    <property type="match status" value="1"/>
</dbReference>
<dbReference type="GO" id="GO:0022625">
    <property type="term" value="C:cytosolic large ribosomal subunit"/>
    <property type="evidence" value="ECO:0007669"/>
    <property type="project" value="TreeGrafter"/>
</dbReference>
<evidence type="ECO:0000256" key="3">
    <source>
        <dbReference type="ARBA" id="ARBA00023274"/>
    </source>
</evidence>
<organism evidence="5">
    <name type="scientific">Paramoeba aestuarina</name>
    <dbReference type="NCBI Taxonomy" id="180227"/>
    <lineage>
        <taxon>Eukaryota</taxon>
        <taxon>Amoebozoa</taxon>
        <taxon>Discosea</taxon>
        <taxon>Flabellinia</taxon>
        <taxon>Dactylopodida</taxon>
        <taxon>Paramoebidae</taxon>
        <taxon>Paramoeba</taxon>
    </lineage>
</organism>
<dbReference type="PANTHER" id="PTHR11593">
    <property type="entry name" value="60S RIBOSOMAL PROTEIN L17"/>
    <property type="match status" value="1"/>
</dbReference>
<evidence type="ECO:0000256" key="2">
    <source>
        <dbReference type="ARBA" id="ARBA00022980"/>
    </source>
</evidence>
<dbReference type="GO" id="GO:0002181">
    <property type="term" value="P:cytoplasmic translation"/>
    <property type="evidence" value="ECO:0007669"/>
    <property type="project" value="TreeGrafter"/>
</dbReference>
<dbReference type="InterPro" id="IPR005721">
    <property type="entry name" value="Ribosomal_uL22_euk/arc"/>
</dbReference>
<evidence type="ECO:0000256" key="4">
    <source>
        <dbReference type="RuleBase" id="RU004005"/>
    </source>
</evidence>
<sequence>MGRGQYSKEPENPAKSCKARGTDLRVHYKNTRETVMALRGMSVKKAQRYLGQVLEHSAAIPFRRHTGGIGRAAQSKMYNTTQVRWPKKSCEVVLGMLKNLQSNAETKGLKVSALKLTHLQVQRAQKQRRRTYRAHGRINPYMASPCHIELIATEKEKPVRKPKGTVAAQ</sequence>